<keyword evidence="2" id="KW-1185">Reference proteome</keyword>
<sequence length="718" mass="84074">MSSHDKEQSHCDAYEKILDLDLFNALLALVVKMSDNKDAMLEYSRFISQKSLWASRCNDPGAYFAQHELRYIGEITERFEERIGSRPEIFRALALALGFALPFLTDSMFVGTQREDFIRRLDKEAGNDLYLQGARYLLTTDPMERKQLRSQLAGDTYQRTEDAMFVLSLFDPQEDEFPAMRPQIARLWGVDRTIPLLGNGRMLDWLLCNYKPVIAECRKKDNAVLRALLKLPGQFCKEGSALYKTLIDSGYSTLEIRYANSWMIWPCQNPVGLNPNGIPAEKAAAQFCIAALNQDEELPDEAFTHMERLYSMYRKFHIRYEGHEGIWPAVSTQVNPTNPKTVLWMIQKANLQFSYRFDVFDPQWDILAEQLEPLDYRNLFIEQVDRLEAPDKKEIRRYMERYQELTGLDYMEAFQQENGWYNKNFALLVDADTIDLWSFFQSHLNYESEPKEKQALCYVQEYTAGSRTRKAFDFNKKLLETYDVTEYPDLFESHSGFHRDYMKSIRYYYSDLGKLDFKRDFLSSDEQRQLFEWIDTSQFCLEPQSYYNFVEAALWNDCVRALYDKETLREVLKALIATRYNIHSVNSLKQDLYTQEELDAEKEQQQAEWERIRQERRANSLATKKERLDAKFDGSVQSLKDFLDSYYSVEDRRDALSLIDEPLHLAASQFSYPITSEQAGVLLYLCGRAIDTDAIPRKTLYSLIEIVIKEERANATNC</sequence>
<accession>A0A810QHR9</accession>
<evidence type="ECO:0000313" key="2">
    <source>
        <dbReference type="Proteomes" id="UP000679848"/>
    </source>
</evidence>
<dbReference type="RefSeq" id="WP_055180074.1">
    <property type="nucleotide sequence ID" value="NZ_AP023420.1"/>
</dbReference>
<dbReference type="EMBL" id="AP023420">
    <property type="protein sequence ID" value="BCK85041.1"/>
    <property type="molecule type" value="Genomic_DNA"/>
</dbReference>
<organism evidence="1 2">
    <name type="scientific">Pusillibacter faecalis</name>
    <dbReference type="NCBI Taxonomy" id="2714358"/>
    <lineage>
        <taxon>Bacteria</taxon>
        <taxon>Bacillati</taxon>
        <taxon>Bacillota</taxon>
        <taxon>Clostridia</taxon>
        <taxon>Eubacteriales</taxon>
        <taxon>Oscillospiraceae</taxon>
        <taxon>Pusillibacter</taxon>
    </lineage>
</organism>
<gene>
    <name evidence="1" type="ORF">MM59RIKEN_23600</name>
</gene>
<evidence type="ECO:0000313" key="1">
    <source>
        <dbReference type="EMBL" id="BCK85041.1"/>
    </source>
</evidence>
<dbReference type="Proteomes" id="UP000679848">
    <property type="component" value="Chromosome"/>
</dbReference>
<reference evidence="1" key="1">
    <citation type="submission" date="2020-09" db="EMBL/GenBank/DDBJ databases">
        <title>New species isolated from human feces.</title>
        <authorList>
            <person name="Kitahara M."/>
            <person name="Shigeno Y."/>
            <person name="Shime M."/>
            <person name="Matsumoto Y."/>
            <person name="Nakamura S."/>
            <person name="Motooka D."/>
            <person name="Fukuoka S."/>
            <person name="Nishikawa H."/>
            <person name="Benno Y."/>
        </authorList>
    </citation>
    <scope>NUCLEOTIDE SEQUENCE</scope>
    <source>
        <strain evidence="1">MM59</strain>
    </source>
</reference>
<dbReference type="KEGG" id="pfaa:MM59RIKEN_23600"/>
<protein>
    <submittedName>
        <fullName evidence="1">Uncharacterized protein</fullName>
    </submittedName>
</protein>
<name>A0A810QHR9_9FIRM</name>
<proteinExistence type="predicted"/>
<dbReference type="AlphaFoldDB" id="A0A810QHR9"/>